<gene>
    <name evidence="13" type="ordered locus">Swit_4927</name>
</gene>
<evidence type="ECO:0000256" key="5">
    <source>
        <dbReference type="ARBA" id="ARBA00022655"/>
    </source>
</evidence>
<feature type="domain" description="Ketopantoate reductase N-terminal" evidence="11">
    <location>
        <begin position="5"/>
        <end position="149"/>
    </location>
</feature>
<evidence type="ECO:0000313" key="14">
    <source>
        <dbReference type="Proteomes" id="UP000001989"/>
    </source>
</evidence>
<keyword evidence="6 10" id="KW-0521">NADP</keyword>
<dbReference type="InterPro" id="IPR013332">
    <property type="entry name" value="KPR_N"/>
</dbReference>
<dbReference type="AlphaFoldDB" id="A0A9J9HHF4"/>
<dbReference type="SUPFAM" id="SSF51735">
    <property type="entry name" value="NAD(P)-binding Rossmann-fold domains"/>
    <property type="match status" value="1"/>
</dbReference>
<name>A0A9J9HHF4_RHIWR</name>
<dbReference type="PANTHER" id="PTHR21708:SF26">
    <property type="entry name" value="2-DEHYDROPANTOATE 2-REDUCTASE"/>
    <property type="match status" value="1"/>
</dbReference>
<evidence type="ECO:0000256" key="9">
    <source>
        <dbReference type="ARBA" id="ARBA00048793"/>
    </source>
</evidence>
<evidence type="ECO:0000256" key="8">
    <source>
        <dbReference type="ARBA" id="ARBA00032024"/>
    </source>
</evidence>
<evidence type="ECO:0000256" key="2">
    <source>
        <dbReference type="ARBA" id="ARBA00007870"/>
    </source>
</evidence>
<dbReference type="Gene3D" id="3.40.50.720">
    <property type="entry name" value="NAD(P)-binding Rossmann-like Domain"/>
    <property type="match status" value="1"/>
</dbReference>
<evidence type="ECO:0000256" key="3">
    <source>
        <dbReference type="ARBA" id="ARBA00013014"/>
    </source>
</evidence>
<reference evidence="13 14" key="1">
    <citation type="journal article" date="2010" name="J. Bacteriol.">
        <title>Genome sequence of the dioxin-mineralizing bacterium Sphingomonas wittichii RW1.</title>
        <authorList>
            <person name="Miller T.R."/>
            <person name="Delcher A.L."/>
            <person name="Salzberg S.L."/>
            <person name="Saunders E."/>
            <person name="Detter J.C."/>
            <person name="Halden R.U."/>
        </authorList>
    </citation>
    <scope>NUCLEOTIDE SEQUENCE [LARGE SCALE GENOMIC DNA]</scope>
    <source>
        <strain evidence="14">DSM 6014 / CCUG 31198 / JCM 15750 / NBRC 105917 / EY 4224 / RW1</strain>
    </source>
</reference>
<dbReference type="InterPro" id="IPR003710">
    <property type="entry name" value="ApbA"/>
</dbReference>
<feature type="domain" description="Ketopantoate reductase C-terminal" evidence="12">
    <location>
        <begin position="177"/>
        <end position="290"/>
    </location>
</feature>
<evidence type="ECO:0000256" key="4">
    <source>
        <dbReference type="ARBA" id="ARBA00019465"/>
    </source>
</evidence>
<dbReference type="Proteomes" id="UP000001989">
    <property type="component" value="Plasmid pSWIT02"/>
</dbReference>
<comment type="function">
    <text evidence="10">Catalyzes the NADPH-dependent reduction of ketopantoate into pantoic acid.</text>
</comment>
<proteinExistence type="inferred from homology"/>
<evidence type="ECO:0000313" key="13">
    <source>
        <dbReference type="EMBL" id="ABQ71547.1"/>
    </source>
</evidence>
<dbReference type="EMBL" id="CP000701">
    <property type="protein sequence ID" value="ABQ71547.1"/>
    <property type="molecule type" value="Genomic_DNA"/>
</dbReference>
<evidence type="ECO:0000256" key="1">
    <source>
        <dbReference type="ARBA" id="ARBA00004994"/>
    </source>
</evidence>
<dbReference type="EC" id="1.1.1.169" evidence="3 10"/>
<organism evidence="13 14">
    <name type="scientific">Rhizorhabdus wittichii (strain DSM 6014 / CCUG 31198 / JCM 15750 / NBRC 105917 / EY 4224 / RW1)</name>
    <name type="common">Sphingomonas wittichii</name>
    <dbReference type="NCBI Taxonomy" id="392499"/>
    <lineage>
        <taxon>Bacteria</taxon>
        <taxon>Pseudomonadati</taxon>
        <taxon>Pseudomonadota</taxon>
        <taxon>Alphaproteobacteria</taxon>
        <taxon>Sphingomonadales</taxon>
        <taxon>Sphingomonadaceae</taxon>
        <taxon>Rhizorhabdus</taxon>
    </lineage>
</organism>
<sequence length="306" mass="32836">MVETLVIGAGAIGSFVAARLHRAGNEVTLLARGRRLDQLRREGLRIASASGFETVQIPALEWDQLEGWPRQSIICTKTCDLPHVLDRLRILPGASGRIVTLQNGVEAPDQAARSLSDSTILAGRVHGFFELREGTVRHVGVDPDILLGRTAGPDERAVDQVVQQLKAAGIASAVAQDIRVELWRKLLLAASLGGVASYLRIPAGSVMLSPCSAAMLRRAMAEVSALARVSGIDLPSDCVDRTLIFTAKFPPDATTSLQRDLMAGRTSEYDALVGAVVRLARSRNVPVPTFLEIDRALFSAGFGNRT</sequence>
<dbReference type="Pfam" id="PF02558">
    <property type="entry name" value="ApbA"/>
    <property type="match status" value="1"/>
</dbReference>
<evidence type="ECO:0000259" key="11">
    <source>
        <dbReference type="Pfam" id="PF02558"/>
    </source>
</evidence>
<dbReference type="GO" id="GO:0005737">
    <property type="term" value="C:cytoplasm"/>
    <property type="evidence" value="ECO:0007669"/>
    <property type="project" value="TreeGrafter"/>
</dbReference>
<dbReference type="SUPFAM" id="SSF48179">
    <property type="entry name" value="6-phosphogluconate dehydrogenase C-terminal domain-like"/>
    <property type="match status" value="1"/>
</dbReference>
<dbReference type="Pfam" id="PF08546">
    <property type="entry name" value="ApbA_C"/>
    <property type="match status" value="1"/>
</dbReference>
<dbReference type="InterPro" id="IPR008927">
    <property type="entry name" value="6-PGluconate_DH-like_C_sf"/>
</dbReference>
<dbReference type="InterPro" id="IPR036291">
    <property type="entry name" value="NAD(P)-bd_dom_sf"/>
</dbReference>
<dbReference type="OrthoDB" id="9793586at2"/>
<comment type="pathway">
    <text evidence="1 10">Cofactor biosynthesis; (R)-pantothenate biosynthesis; (R)-pantoate from 3-methyl-2-oxobutanoate: step 2/2.</text>
</comment>
<dbReference type="GO" id="GO:0008677">
    <property type="term" value="F:2-dehydropantoate 2-reductase activity"/>
    <property type="evidence" value="ECO:0007669"/>
    <property type="project" value="UniProtKB-EC"/>
</dbReference>
<evidence type="ECO:0000256" key="10">
    <source>
        <dbReference type="RuleBase" id="RU362068"/>
    </source>
</evidence>
<keyword evidence="14" id="KW-1185">Reference proteome</keyword>
<comment type="catalytic activity">
    <reaction evidence="9 10">
        <text>(R)-pantoate + NADP(+) = 2-dehydropantoate + NADPH + H(+)</text>
        <dbReference type="Rhea" id="RHEA:16233"/>
        <dbReference type="ChEBI" id="CHEBI:11561"/>
        <dbReference type="ChEBI" id="CHEBI:15378"/>
        <dbReference type="ChEBI" id="CHEBI:15980"/>
        <dbReference type="ChEBI" id="CHEBI:57783"/>
        <dbReference type="ChEBI" id="CHEBI:58349"/>
        <dbReference type="EC" id="1.1.1.169"/>
    </reaction>
</comment>
<comment type="similarity">
    <text evidence="2 10">Belongs to the ketopantoate reductase family.</text>
</comment>
<dbReference type="NCBIfam" id="TIGR00745">
    <property type="entry name" value="apbA_panE"/>
    <property type="match status" value="1"/>
</dbReference>
<geneLocation type="plasmid" evidence="13 14">
    <name>pSWIT02</name>
</geneLocation>
<dbReference type="GO" id="GO:0015940">
    <property type="term" value="P:pantothenate biosynthetic process"/>
    <property type="evidence" value="ECO:0007669"/>
    <property type="project" value="UniProtKB-KW"/>
</dbReference>
<keyword evidence="5 10" id="KW-0566">Pantothenate biosynthesis</keyword>
<dbReference type="InterPro" id="IPR013328">
    <property type="entry name" value="6PGD_dom2"/>
</dbReference>
<accession>A0A9J9HHF4</accession>
<evidence type="ECO:0000256" key="7">
    <source>
        <dbReference type="ARBA" id="ARBA00023002"/>
    </source>
</evidence>
<dbReference type="Gene3D" id="1.10.1040.10">
    <property type="entry name" value="N-(1-d-carboxylethyl)-l-norvaline Dehydrogenase, domain 2"/>
    <property type="match status" value="1"/>
</dbReference>
<keyword evidence="7 10" id="KW-0560">Oxidoreductase</keyword>
<dbReference type="InterPro" id="IPR013752">
    <property type="entry name" value="KPA_reductase"/>
</dbReference>
<dbReference type="PANTHER" id="PTHR21708">
    <property type="entry name" value="PROBABLE 2-DEHYDROPANTOATE 2-REDUCTASE"/>
    <property type="match status" value="1"/>
</dbReference>
<dbReference type="KEGG" id="swi:Swit_4927"/>
<dbReference type="InterPro" id="IPR051402">
    <property type="entry name" value="KPR-Related"/>
</dbReference>
<evidence type="ECO:0000256" key="6">
    <source>
        <dbReference type="ARBA" id="ARBA00022857"/>
    </source>
</evidence>
<evidence type="ECO:0000259" key="12">
    <source>
        <dbReference type="Pfam" id="PF08546"/>
    </source>
</evidence>
<protein>
    <recommendedName>
        <fullName evidence="4 10">2-dehydropantoate 2-reductase</fullName>
        <ecNumber evidence="3 10">1.1.1.169</ecNumber>
    </recommendedName>
    <alternativeName>
        <fullName evidence="8 10">Ketopantoate reductase</fullName>
    </alternativeName>
</protein>
<keyword evidence="13" id="KW-0614">Plasmid</keyword>